<dbReference type="PANTHER" id="PTHR14437:SF2">
    <property type="entry name" value="TRANSMEMBRANE PROTEIN 168"/>
    <property type="match status" value="1"/>
</dbReference>
<feature type="transmembrane region" description="Helical" evidence="9">
    <location>
        <begin position="141"/>
        <end position="168"/>
    </location>
</feature>
<dbReference type="OrthoDB" id="5967342at2759"/>
<evidence type="ECO:0000256" key="2">
    <source>
        <dbReference type="ARBA" id="ARBA00007329"/>
    </source>
</evidence>
<evidence type="ECO:0000256" key="7">
    <source>
        <dbReference type="ARBA" id="ARBA00023180"/>
    </source>
</evidence>
<feature type="transmembrane region" description="Helical" evidence="9">
    <location>
        <begin position="180"/>
        <end position="198"/>
    </location>
</feature>
<proteinExistence type="inferred from homology"/>
<evidence type="ECO:0000256" key="1">
    <source>
        <dbReference type="ARBA" id="ARBA00004232"/>
    </source>
</evidence>
<evidence type="ECO:0000256" key="6">
    <source>
        <dbReference type="ARBA" id="ARBA00023136"/>
    </source>
</evidence>
<sequence>MGMLPKLSSKLVKYSSALCLLLFFAGAANGIRERWLHHTTDGSIHFLAIAVAIAVLISIAAYLYGYRDFARGFCHLWIGFLFSVLSFTEIAFDHLIDSLHDLDSTDILIMTSTWVHCFKILSERICTSPTYESKFMTTEEFLLLLGFLSGSTGTMYFGSMLTIISAVMMHLLAFHMKSSVSLLSAALLCFLGGAYYFPASEVNYNPFILSAFIIYLSFESLVDIYFSRLSLLETWKEFIFQSRCIHRLQILAVTVLEALFYTFSSQLIKDTELPVYRLPIFVFLSIPWVVFHFMFILTCWGFVGKLEECTNVVKARGELSDNSMSEVMASKGVRHFCLVSQMVTLYTLSSTSLIIASAWQETNPVFISMLLIILPVELLVYDILTKLGKSVGGTAIGYAVVAPAHKYSPSGNAVLLEETAFQAVNTKAMELIIIVSRFFSGHMIHNFGTDFSTSGISADYIEKKITSFFEQRILPGLHYDTYILYYSGHVTSDGDWALTENKTLSLETILKWWRNKNSSTGARLLLFLDTAHSDKWVDDIWKIENDFIAIQTGKLTASFDEELGNTFPLGELTKLWDDFDTTAAKPENYWDKNSVKVKPIYGVSREWCCFKFHEPTVEDIAQHVEQNFPRVIKPITKIFTHLPCNTNMLSVFDWFTHGCRRMKMRWFPPAVYDTGHGFNLNGERKLDTYQS</sequence>
<comment type="caution">
    <text evidence="10">The sequence shown here is derived from an EMBL/GenBank/DDBJ whole genome shotgun (WGS) entry which is preliminary data.</text>
</comment>
<feature type="transmembrane region" description="Helical" evidence="9">
    <location>
        <begin position="248"/>
        <end position="268"/>
    </location>
</feature>
<evidence type="ECO:0000313" key="10">
    <source>
        <dbReference type="EMBL" id="PFX15330.1"/>
    </source>
</evidence>
<evidence type="ECO:0000256" key="9">
    <source>
        <dbReference type="SAM" id="Phobius"/>
    </source>
</evidence>
<evidence type="ECO:0000256" key="4">
    <source>
        <dbReference type="ARBA" id="ARBA00022692"/>
    </source>
</evidence>
<keyword evidence="11" id="KW-1185">Reference proteome</keyword>
<keyword evidence="6 9" id="KW-0472">Membrane</keyword>
<dbReference type="InterPro" id="IPR029713">
    <property type="entry name" value="TMEM168"/>
</dbReference>
<dbReference type="EMBL" id="LSMT01000660">
    <property type="protein sequence ID" value="PFX15330.1"/>
    <property type="molecule type" value="Genomic_DNA"/>
</dbReference>
<accession>A0A2B4RFR8</accession>
<keyword evidence="7" id="KW-0325">Glycoprotein</keyword>
<dbReference type="AlphaFoldDB" id="A0A2B4RFR8"/>
<evidence type="ECO:0000256" key="5">
    <source>
        <dbReference type="ARBA" id="ARBA00022989"/>
    </source>
</evidence>
<reference evidence="11" key="1">
    <citation type="journal article" date="2017" name="bioRxiv">
        <title>Comparative analysis of the genomes of Stylophora pistillata and Acropora digitifera provides evidence for extensive differences between species of corals.</title>
        <authorList>
            <person name="Voolstra C.R."/>
            <person name="Li Y."/>
            <person name="Liew Y.J."/>
            <person name="Baumgarten S."/>
            <person name="Zoccola D."/>
            <person name="Flot J.-F."/>
            <person name="Tambutte S."/>
            <person name="Allemand D."/>
            <person name="Aranda M."/>
        </authorList>
    </citation>
    <scope>NUCLEOTIDE SEQUENCE [LARGE SCALE GENOMIC DNA]</scope>
</reference>
<feature type="transmembrane region" description="Helical" evidence="9">
    <location>
        <begin position="76"/>
        <end position="96"/>
    </location>
</feature>
<dbReference type="Proteomes" id="UP000225706">
    <property type="component" value="Unassembled WGS sequence"/>
</dbReference>
<dbReference type="GO" id="GO:0031965">
    <property type="term" value="C:nuclear membrane"/>
    <property type="evidence" value="ECO:0007669"/>
    <property type="project" value="UniProtKB-SubCell"/>
</dbReference>
<comment type="similarity">
    <text evidence="2">Belongs to the TMEM168 family.</text>
</comment>
<evidence type="ECO:0000313" key="11">
    <source>
        <dbReference type="Proteomes" id="UP000225706"/>
    </source>
</evidence>
<protein>
    <recommendedName>
        <fullName evidence="3">Transmembrane protein 168</fullName>
    </recommendedName>
</protein>
<name>A0A2B4RFR8_STYPI</name>
<feature type="transmembrane region" description="Helical" evidence="9">
    <location>
        <begin position="336"/>
        <end position="359"/>
    </location>
</feature>
<comment type="subcellular location">
    <subcellularLocation>
        <location evidence="1">Nucleus membrane</location>
        <topology evidence="1">Multi-pass membrane protein</topology>
    </subcellularLocation>
</comment>
<keyword evidence="5 9" id="KW-1133">Transmembrane helix</keyword>
<feature type="transmembrane region" description="Helical" evidence="9">
    <location>
        <begin position="204"/>
        <end position="227"/>
    </location>
</feature>
<organism evidence="10 11">
    <name type="scientific">Stylophora pistillata</name>
    <name type="common">Smooth cauliflower coral</name>
    <dbReference type="NCBI Taxonomy" id="50429"/>
    <lineage>
        <taxon>Eukaryota</taxon>
        <taxon>Metazoa</taxon>
        <taxon>Cnidaria</taxon>
        <taxon>Anthozoa</taxon>
        <taxon>Hexacorallia</taxon>
        <taxon>Scleractinia</taxon>
        <taxon>Astrocoeniina</taxon>
        <taxon>Pocilloporidae</taxon>
        <taxon>Stylophora</taxon>
    </lineage>
</organism>
<keyword evidence="8" id="KW-0539">Nucleus</keyword>
<gene>
    <name evidence="10" type="primary">TMEM168</name>
    <name evidence="10" type="ORF">AWC38_SpisGene20458</name>
</gene>
<feature type="transmembrane region" description="Helical" evidence="9">
    <location>
        <begin position="46"/>
        <end position="64"/>
    </location>
</feature>
<feature type="transmembrane region" description="Helical" evidence="9">
    <location>
        <begin position="280"/>
        <end position="303"/>
    </location>
</feature>
<evidence type="ECO:0000256" key="3">
    <source>
        <dbReference type="ARBA" id="ARBA00014572"/>
    </source>
</evidence>
<evidence type="ECO:0000256" key="8">
    <source>
        <dbReference type="ARBA" id="ARBA00023242"/>
    </source>
</evidence>
<keyword evidence="4 9" id="KW-0812">Transmembrane</keyword>
<dbReference type="PANTHER" id="PTHR14437">
    <property type="entry name" value="TRANSMEMBRANE PROTEIN 168"/>
    <property type="match status" value="1"/>
</dbReference>